<gene>
    <name evidence="2" type="ORF">ACFFX0_17430</name>
</gene>
<evidence type="ECO:0000313" key="3">
    <source>
        <dbReference type="Proteomes" id="UP001589575"/>
    </source>
</evidence>
<organism evidence="2 3">
    <name type="scientific">Citricoccus parietis</name>
    <dbReference type="NCBI Taxonomy" id="592307"/>
    <lineage>
        <taxon>Bacteria</taxon>
        <taxon>Bacillati</taxon>
        <taxon>Actinomycetota</taxon>
        <taxon>Actinomycetes</taxon>
        <taxon>Micrococcales</taxon>
        <taxon>Micrococcaceae</taxon>
        <taxon>Citricoccus</taxon>
    </lineage>
</organism>
<feature type="compositionally biased region" description="Basic and acidic residues" evidence="1">
    <location>
        <begin position="227"/>
        <end position="237"/>
    </location>
</feature>
<feature type="region of interest" description="Disordered" evidence="1">
    <location>
        <begin position="211"/>
        <end position="237"/>
    </location>
</feature>
<comment type="caution">
    <text evidence="2">The sequence shown here is derived from an EMBL/GenBank/DDBJ whole genome shotgun (WGS) entry which is preliminary data.</text>
</comment>
<evidence type="ECO:0000313" key="2">
    <source>
        <dbReference type="EMBL" id="MFB9072884.1"/>
    </source>
</evidence>
<accession>A0ABV5G1S3</accession>
<reference evidence="2 3" key="1">
    <citation type="submission" date="2024-09" db="EMBL/GenBank/DDBJ databases">
        <authorList>
            <person name="Sun Q."/>
            <person name="Mori K."/>
        </authorList>
    </citation>
    <scope>NUCLEOTIDE SEQUENCE [LARGE SCALE GENOMIC DNA]</scope>
    <source>
        <strain evidence="2 3">CCM 7609</strain>
    </source>
</reference>
<dbReference type="EMBL" id="JBHMFI010000001">
    <property type="protein sequence ID" value="MFB9072884.1"/>
    <property type="molecule type" value="Genomic_DNA"/>
</dbReference>
<protein>
    <submittedName>
        <fullName evidence="2">Uncharacterized protein</fullName>
    </submittedName>
</protein>
<evidence type="ECO:0000256" key="1">
    <source>
        <dbReference type="SAM" id="MobiDB-lite"/>
    </source>
</evidence>
<name>A0ABV5G1S3_9MICC</name>
<proteinExistence type="predicted"/>
<dbReference type="Proteomes" id="UP001589575">
    <property type="component" value="Unassembled WGS sequence"/>
</dbReference>
<keyword evidence="3" id="KW-1185">Reference proteome</keyword>
<sequence length="237" mass="25184">MVIPGRAGAAALRRADEVLHELGVHGLQPGQAHPPPGMAVRCLRGLIAAFQGQHHHVLAAEHAGHRGGQDHVARARGHDLHGHPLACTRDLRGVQRVDRRLGREPRRVHPLGRIQLGTRDGAVGCGIPRCQQVILANAHHRVLLVEPDHVHVGGIHAAGGEECLWGGVEPPAQVAQLRKPARGQAVRAGCQERDLRTDVVVHQLDPALTGGEAVHPLGGRGAGDGGEEQRLRDGLVC</sequence>